<feature type="domain" description="Aminotransferase class I/classII large" evidence="4">
    <location>
        <begin position="53"/>
        <end position="380"/>
    </location>
</feature>
<evidence type="ECO:0000313" key="6">
    <source>
        <dbReference type="Proteomes" id="UP000824010"/>
    </source>
</evidence>
<evidence type="ECO:0000313" key="5">
    <source>
        <dbReference type="EMBL" id="QXH54761.1"/>
    </source>
</evidence>
<gene>
    <name evidence="5" type="ORF">KSS90_15465</name>
</gene>
<evidence type="ECO:0000256" key="3">
    <source>
        <dbReference type="ARBA" id="ARBA00022679"/>
    </source>
</evidence>
<organism evidence="5 6">
    <name type="scientific">Pseudomonas maumuensis</name>
    <dbReference type="NCBI Taxonomy" id="2842354"/>
    <lineage>
        <taxon>Bacteria</taxon>
        <taxon>Pseudomonadati</taxon>
        <taxon>Pseudomonadota</taxon>
        <taxon>Gammaproteobacteria</taxon>
        <taxon>Pseudomonadales</taxon>
        <taxon>Pseudomonadaceae</taxon>
        <taxon>Pseudomonas</taxon>
    </lineage>
</organism>
<dbReference type="Proteomes" id="UP000824010">
    <property type="component" value="Chromosome"/>
</dbReference>
<name>A0ABX8NG57_9PSED</name>
<proteinExistence type="predicted"/>
<reference evidence="5 6" key="1">
    <citation type="journal article" date="2021" name="Microorganisms">
        <title>The Ever-Expanding Pseudomonas Genus: Description of 43 New Species and Partition of the Pseudomonas putida Group.</title>
        <authorList>
            <person name="Girard L."/>
            <person name="Lood C."/>
            <person name="Hofte M."/>
            <person name="Vandamme P."/>
            <person name="Rokni-Zadeh H."/>
            <person name="van Noort V."/>
            <person name="Lavigne R."/>
            <person name="De Mot R."/>
        </authorList>
    </citation>
    <scope>NUCLEOTIDE SEQUENCE [LARGE SCALE GENOMIC DNA]</scope>
    <source>
        <strain evidence="5 6">COW77</strain>
    </source>
</reference>
<dbReference type="RefSeq" id="WP_217866269.1">
    <property type="nucleotide sequence ID" value="NZ_CP077077.1"/>
</dbReference>
<evidence type="ECO:0000256" key="1">
    <source>
        <dbReference type="ARBA" id="ARBA00001933"/>
    </source>
</evidence>
<dbReference type="GO" id="GO:0008483">
    <property type="term" value="F:transaminase activity"/>
    <property type="evidence" value="ECO:0007669"/>
    <property type="project" value="UniProtKB-KW"/>
</dbReference>
<evidence type="ECO:0000259" key="4">
    <source>
        <dbReference type="Pfam" id="PF00155"/>
    </source>
</evidence>
<keyword evidence="2 5" id="KW-0032">Aminotransferase</keyword>
<dbReference type="EMBL" id="CP077077">
    <property type="protein sequence ID" value="QXH54761.1"/>
    <property type="molecule type" value="Genomic_DNA"/>
</dbReference>
<dbReference type="PANTHER" id="PTHR42832">
    <property type="entry name" value="AMINO ACID AMINOTRANSFERASE"/>
    <property type="match status" value="1"/>
</dbReference>
<dbReference type="InterPro" id="IPR050881">
    <property type="entry name" value="LL-DAP_aminotransferase"/>
</dbReference>
<dbReference type="PANTHER" id="PTHR42832:SF3">
    <property type="entry name" value="L-GLUTAMINE--4-(METHYLSULFANYL)-2-OXOBUTANOATE AMINOTRANSFERASE"/>
    <property type="match status" value="1"/>
</dbReference>
<accession>A0ABX8NG57</accession>
<protein>
    <submittedName>
        <fullName evidence="5">Aminotransferase class I/II-fold pyridoxal phosphate-dependent enzyme</fullName>
    </submittedName>
</protein>
<sequence length="402" mass="43843">MQATVFNTFFRETKLAPDSDDFFSWVRTLKASSTGQPLLDFGVADAFMPPADELSEALSALAARRELHGYVYHHSAYEAACLRHATQGIRSSSALAVLPTSGAKSALNLLCLALIDAGDVVLVTTPAYPIFSTMAQRLGATVVELPLLEENDFLPNLQQLSAEVLARAKLLVVNYPNNPTGKVPSQAECDRLLALCKLHDILMINDAAYADLLPADQPRGRFLYADGASSHCIEVHSLSKSLQIPGWRLGFILAAPAFIQALGKLSLLHESGQPRILLDAVTTVLDDRAFAEQLCQCIAKRRTVLVDILQANGLTVFNPDGAFFVYAQCPPGLINGRTFDTAYDFSHYLASELGILTIPYQVAGRSQVRFSVAFGGDDETVFSRLRQQLSQVKFRHSGKVSR</sequence>
<dbReference type="Pfam" id="PF00155">
    <property type="entry name" value="Aminotran_1_2"/>
    <property type="match status" value="1"/>
</dbReference>
<evidence type="ECO:0000256" key="2">
    <source>
        <dbReference type="ARBA" id="ARBA00022576"/>
    </source>
</evidence>
<comment type="cofactor">
    <cofactor evidence="1">
        <name>pyridoxal 5'-phosphate</name>
        <dbReference type="ChEBI" id="CHEBI:597326"/>
    </cofactor>
</comment>
<dbReference type="CDD" id="cd00609">
    <property type="entry name" value="AAT_like"/>
    <property type="match status" value="1"/>
</dbReference>
<keyword evidence="3" id="KW-0808">Transferase</keyword>
<keyword evidence="6" id="KW-1185">Reference proteome</keyword>
<dbReference type="InterPro" id="IPR004839">
    <property type="entry name" value="Aminotransferase_I/II_large"/>
</dbReference>